<name>A0A9W9IAH8_9EURO</name>
<evidence type="ECO:0000256" key="2">
    <source>
        <dbReference type="ARBA" id="ARBA00023242"/>
    </source>
</evidence>
<evidence type="ECO:0000313" key="5">
    <source>
        <dbReference type="Proteomes" id="UP001146351"/>
    </source>
</evidence>
<keyword evidence="5" id="KW-1185">Reference proteome</keyword>
<dbReference type="Pfam" id="PF11951">
    <property type="entry name" value="Fungal_trans_2"/>
    <property type="match status" value="1"/>
</dbReference>
<dbReference type="GO" id="GO:0005634">
    <property type="term" value="C:nucleus"/>
    <property type="evidence" value="ECO:0007669"/>
    <property type="project" value="UniProtKB-SubCell"/>
</dbReference>
<comment type="subcellular location">
    <subcellularLocation>
        <location evidence="1">Nucleus</location>
    </subcellularLocation>
</comment>
<keyword evidence="2" id="KW-0539">Nucleus</keyword>
<organism evidence="4 5">
    <name type="scientific">Penicillium capsulatum</name>
    <dbReference type="NCBI Taxonomy" id="69766"/>
    <lineage>
        <taxon>Eukaryota</taxon>
        <taxon>Fungi</taxon>
        <taxon>Dikarya</taxon>
        <taxon>Ascomycota</taxon>
        <taxon>Pezizomycotina</taxon>
        <taxon>Eurotiomycetes</taxon>
        <taxon>Eurotiomycetidae</taxon>
        <taxon>Eurotiales</taxon>
        <taxon>Aspergillaceae</taxon>
        <taxon>Penicillium</taxon>
    </lineage>
</organism>
<dbReference type="OrthoDB" id="5386330at2759"/>
<accession>A0A9W9IAH8</accession>
<evidence type="ECO:0000256" key="3">
    <source>
        <dbReference type="SAM" id="MobiDB-lite"/>
    </source>
</evidence>
<proteinExistence type="predicted"/>
<evidence type="ECO:0000313" key="4">
    <source>
        <dbReference type="EMBL" id="KAJ5171875.1"/>
    </source>
</evidence>
<comment type="caution">
    <text evidence="4">The sequence shown here is derived from an EMBL/GenBank/DDBJ whole genome shotgun (WGS) entry which is preliminary data.</text>
</comment>
<dbReference type="InterPro" id="IPR021858">
    <property type="entry name" value="Fun_TF"/>
</dbReference>
<reference evidence="4" key="1">
    <citation type="submission" date="2022-11" db="EMBL/GenBank/DDBJ databases">
        <authorList>
            <person name="Petersen C."/>
        </authorList>
    </citation>
    <scope>NUCLEOTIDE SEQUENCE</scope>
    <source>
        <strain evidence="4">IBT 21917</strain>
    </source>
</reference>
<dbReference type="PANTHER" id="PTHR37534">
    <property type="entry name" value="TRANSCRIPTIONAL ACTIVATOR PROTEIN UGA3"/>
    <property type="match status" value="1"/>
</dbReference>
<dbReference type="GO" id="GO:0003700">
    <property type="term" value="F:DNA-binding transcription factor activity"/>
    <property type="evidence" value="ECO:0007669"/>
    <property type="project" value="TreeGrafter"/>
</dbReference>
<dbReference type="Proteomes" id="UP001146351">
    <property type="component" value="Unassembled WGS sequence"/>
</dbReference>
<gene>
    <name evidence="4" type="ORF">N7492_004468</name>
</gene>
<dbReference type="EMBL" id="JAPQKO010000003">
    <property type="protein sequence ID" value="KAJ5171875.1"/>
    <property type="molecule type" value="Genomic_DNA"/>
</dbReference>
<dbReference type="GO" id="GO:0045944">
    <property type="term" value="P:positive regulation of transcription by RNA polymerase II"/>
    <property type="evidence" value="ECO:0007669"/>
    <property type="project" value="TreeGrafter"/>
</dbReference>
<dbReference type="AlphaFoldDB" id="A0A9W9IAH8"/>
<feature type="region of interest" description="Disordered" evidence="3">
    <location>
        <begin position="34"/>
        <end position="56"/>
    </location>
</feature>
<dbReference type="GO" id="GO:0000976">
    <property type="term" value="F:transcription cis-regulatory region binding"/>
    <property type="evidence" value="ECO:0007669"/>
    <property type="project" value="TreeGrafter"/>
</dbReference>
<protein>
    <submittedName>
        <fullName evidence="4">Fungal-specific transcription factor domain-containing protein</fullName>
    </submittedName>
</protein>
<sequence>MLLWSGGTVSIQSWGRVKGEACWEIRTRDILDGPETDRVSPCDSDTDLEKPSRKTQENDNVLHPILTVAPYRQLAHVPRQSRFLLEYFAEKVSPAMVAFDLIFNRYRDLILPMSEQDHTVRNVVLATAASHMSLRHAYWKAIASTYRTAAIQGLNEHSPTAHPDESASQSKLSAMVLLLVEEMVTAGADFHILLRMVKSSSSLKAGQKYWRRGH</sequence>
<feature type="compositionally biased region" description="Basic and acidic residues" evidence="3">
    <location>
        <begin position="47"/>
        <end position="56"/>
    </location>
</feature>
<dbReference type="PANTHER" id="PTHR37534:SF17">
    <property type="entry name" value="ZN(2)-C6 FUNGAL-TYPE DOMAIN-CONTAINING PROTEIN"/>
    <property type="match status" value="1"/>
</dbReference>
<evidence type="ECO:0000256" key="1">
    <source>
        <dbReference type="ARBA" id="ARBA00004123"/>
    </source>
</evidence>
<reference evidence="4" key="2">
    <citation type="journal article" date="2023" name="IMA Fungus">
        <title>Comparative genomic study of the Penicillium genus elucidates a diverse pangenome and 15 lateral gene transfer events.</title>
        <authorList>
            <person name="Petersen C."/>
            <person name="Sorensen T."/>
            <person name="Nielsen M.R."/>
            <person name="Sondergaard T.E."/>
            <person name="Sorensen J.L."/>
            <person name="Fitzpatrick D.A."/>
            <person name="Frisvad J.C."/>
            <person name="Nielsen K.L."/>
        </authorList>
    </citation>
    <scope>NUCLEOTIDE SEQUENCE</scope>
    <source>
        <strain evidence="4">IBT 21917</strain>
    </source>
</reference>